<organism evidence="7 8">
    <name type="scientific">Maudiozyma humilis</name>
    <name type="common">Sour dough yeast</name>
    <name type="synonym">Kazachstania humilis</name>
    <dbReference type="NCBI Taxonomy" id="51915"/>
    <lineage>
        <taxon>Eukaryota</taxon>
        <taxon>Fungi</taxon>
        <taxon>Dikarya</taxon>
        <taxon>Ascomycota</taxon>
        <taxon>Saccharomycotina</taxon>
        <taxon>Saccharomycetes</taxon>
        <taxon>Saccharomycetales</taxon>
        <taxon>Saccharomycetaceae</taxon>
        <taxon>Maudiozyma</taxon>
    </lineage>
</organism>
<evidence type="ECO:0000256" key="3">
    <source>
        <dbReference type="ARBA" id="ARBA00022989"/>
    </source>
</evidence>
<gene>
    <name evidence="7" type="ORF">DAKH74_051850</name>
</gene>
<evidence type="ECO:0000259" key="6">
    <source>
        <dbReference type="Pfam" id="PF03151"/>
    </source>
</evidence>
<evidence type="ECO:0000256" key="5">
    <source>
        <dbReference type="SAM" id="Phobius"/>
    </source>
</evidence>
<feature type="transmembrane region" description="Helical" evidence="5">
    <location>
        <begin position="198"/>
        <end position="217"/>
    </location>
</feature>
<dbReference type="EMBL" id="BTGD01000025">
    <property type="protein sequence ID" value="GMM58568.1"/>
    <property type="molecule type" value="Genomic_DNA"/>
</dbReference>
<dbReference type="InterPro" id="IPR050186">
    <property type="entry name" value="TPT_transporter"/>
</dbReference>
<dbReference type="Proteomes" id="UP001377567">
    <property type="component" value="Unassembled WGS sequence"/>
</dbReference>
<reference evidence="7 8" key="1">
    <citation type="journal article" date="2023" name="Elife">
        <title>Identification of key yeast species and microbe-microbe interactions impacting larval growth of Drosophila in the wild.</title>
        <authorList>
            <person name="Mure A."/>
            <person name="Sugiura Y."/>
            <person name="Maeda R."/>
            <person name="Honda K."/>
            <person name="Sakurai N."/>
            <person name="Takahashi Y."/>
            <person name="Watada M."/>
            <person name="Katoh T."/>
            <person name="Gotoh A."/>
            <person name="Gotoh Y."/>
            <person name="Taniguchi I."/>
            <person name="Nakamura K."/>
            <person name="Hayashi T."/>
            <person name="Katayama T."/>
            <person name="Uemura T."/>
            <person name="Hattori Y."/>
        </authorList>
    </citation>
    <scope>NUCLEOTIDE SEQUENCE [LARGE SCALE GENOMIC DNA]</scope>
    <source>
        <strain evidence="7 8">KH-74</strain>
    </source>
</reference>
<dbReference type="GO" id="GO:0016020">
    <property type="term" value="C:membrane"/>
    <property type="evidence" value="ECO:0007669"/>
    <property type="project" value="UniProtKB-SubCell"/>
</dbReference>
<feature type="domain" description="Sugar phosphate transporter" evidence="6">
    <location>
        <begin position="350"/>
        <end position="461"/>
    </location>
</feature>
<protein>
    <submittedName>
        <fullName evidence="7">Sly41 protein</fullName>
    </submittedName>
</protein>
<evidence type="ECO:0000256" key="4">
    <source>
        <dbReference type="ARBA" id="ARBA00023136"/>
    </source>
</evidence>
<evidence type="ECO:0000313" key="7">
    <source>
        <dbReference type="EMBL" id="GMM58568.1"/>
    </source>
</evidence>
<keyword evidence="2 5" id="KW-0812">Transmembrane</keyword>
<dbReference type="InterPro" id="IPR004853">
    <property type="entry name" value="Sugar_P_trans_dom"/>
</dbReference>
<comment type="subcellular location">
    <subcellularLocation>
        <location evidence="1">Membrane</location>
        <topology evidence="1">Multi-pass membrane protein</topology>
    </subcellularLocation>
</comment>
<comment type="caution">
    <text evidence="7">The sequence shown here is derived from an EMBL/GenBank/DDBJ whole genome shotgun (WGS) entry which is preliminary data.</text>
</comment>
<feature type="transmembrane region" description="Helical" evidence="5">
    <location>
        <begin position="393"/>
        <end position="418"/>
    </location>
</feature>
<feature type="transmembrane region" description="Helical" evidence="5">
    <location>
        <begin position="135"/>
        <end position="154"/>
    </location>
</feature>
<sequence length="469" mass="51355">MSYVETNRSSTVAKKRRNSEHKNLFDPNLYSLPSDPNGNYESRKAEKIRAHTQLQHGKGGSIRQQFQVLWQSARQVIPPELHGACQNVYEQDFWPTVDLKVAVLCLMWYISSSVSNNLAKSILRKFPHPVGFTELQFLVSGLICLAFACVVNACRLPSLRRSRVALTLDEFPQGIIPTYMDGNFTRSVYETFLRPGRVVLLVTFPLGLFQFFGHLTAHKATSLTSISLVHSIKALSPIATVAYYAAWEGREYNAATYYTLLVLIGGVVVTCYASHSGASKAGASSASDSLAGIIYAFMSMAVFVSQNIFAKGAFTAGKKDGNSGVLTGKNKKTGGDANASTPFVYHSAAQVDKITIQFYCSAIGFVLTLFPFLTNELWHGTSLRADLTGSVVLLIITHGLTHFIQAILAFQLLGLLSPVNYSVANIMKRLVVIAVALAWETHVSGMQLLGLVLTMAGLYGYDRWGVNRG</sequence>
<accession>A0AAV5S4Z6</accession>
<dbReference type="AlphaFoldDB" id="A0AAV5S4Z6"/>
<proteinExistence type="predicted"/>
<keyword evidence="8" id="KW-1185">Reference proteome</keyword>
<feature type="transmembrane region" description="Helical" evidence="5">
    <location>
        <begin position="223"/>
        <end position="245"/>
    </location>
</feature>
<feature type="transmembrane region" description="Helical" evidence="5">
    <location>
        <begin position="290"/>
        <end position="309"/>
    </location>
</feature>
<dbReference type="Pfam" id="PF03151">
    <property type="entry name" value="TPT"/>
    <property type="match status" value="2"/>
</dbReference>
<name>A0AAV5S4Z6_MAUHU</name>
<feature type="transmembrane region" description="Helical" evidence="5">
    <location>
        <begin position="430"/>
        <end position="459"/>
    </location>
</feature>
<feature type="transmembrane region" description="Helical" evidence="5">
    <location>
        <begin position="257"/>
        <end position="278"/>
    </location>
</feature>
<dbReference type="PANTHER" id="PTHR11132">
    <property type="entry name" value="SOLUTE CARRIER FAMILY 35"/>
    <property type="match status" value="1"/>
</dbReference>
<evidence type="ECO:0000313" key="8">
    <source>
        <dbReference type="Proteomes" id="UP001377567"/>
    </source>
</evidence>
<evidence type="ECO:0000256" key="1">
    <source>
        <dbReference type="ARBA" id="ARBA00004141"/>
    </source>
</evidence>
<keyword evidence="4 5" id="KW-0472">Membrane</keyword>
<keyword evidence="3 5" id="KW-1133">Transmembrane helix</keyword>
<feature type="transmembrane region" description="Helical" evidence="5">
    <location>
        <begin position="356"/>
        <end position="373"/>
    </location>
</feature>
<feature type="domain" description="Sugar phosphate transporter" evidence="6">
    <location>
        <begin position="99"/>
        <end position="320"/>
    </location>
</feature>
<evidence type="ECO:0000256" key="2">
    <source>
        <dbReference type="ARBA" id="ARBA00022692"/>
    </source>
</evidence>